<comment type="caution">
    <text evidence="1">The sequence shown here is derived from an EMBL/GenBank/DDBJ whole genome shotgun (WGS) entry which is preliminary data.</text>
</comment>
<dbReference type="Proteomes" id="UP000557872">
    <property type="component" value="Unassembled WGS sequence"/>
</dbReference>
<proteinExistence type="predicted"/>
<dbReference type="AlphaFoldDB" id="A0A851G956"/>
<accession>A0A851G956</accession>
<evidence type="ECO:0000313" key="1">
    <source>
        <dbReference type="EMBL" id="NWK54248.1"/>
    </source>
</evidence>
<evidence type="ECO:0000313" key="2">
    <source>
        <dbReference type="Proteomes" id="UP000557872"/>
    </source>
</evidence>
<name>A0A851G956_9BACT</name>
<protein>
    <submittedName>
        <fullName evidence="1">Uncharacterized protein</fullName>
    </submittedName>
</protein>
<organism evidence="1 2">
    <name type="scientific">Oceaniferula marina</name>
    <dbReference type="NCBI Taxonomy" id="2748318"/>
    <lineage>
        <taxon>Bacteria</taxon>
        <taxon>Pseudomonadati</taxon>
        <taxon>Verrucomicrobiota</taxon>
        <taxon>Verrucomicrobiia</taxon>
        <taxon>Verrucomicrobiales</taxon>
        <taxon>Verrucomicrobiaceae</taxon>
        <taxon>Oceaniferula</taxon>
    </lineage>
</organism>
<keyword evidence="2" id="KW-1185">Reference proteome</keyword>
<reference evidence="1 2" key="1">
    <citation type="submission" date="2020-07" db="EMBL/GenBank/DDBJ databases">
        <title>Roseicoccus Jingziensis gen. nov., sp. nov., isolated from coastal seawater.</title>
        <authorList>
            <person name="Feng X."/>
        </authorList>
    </citation>
    <scope>NUCLEOTIDE SEQUENCE [LARGE SCALE GENOMIC DNA]</scope>
    <source>
        <strain evidence="1 2">N1E253</strain>
    </source>
</reference>
<gene>
    <name evidence="1" type="ORF">HW115_01390</name>
</gene>
<sequence length="58" mass="6468">MQTALQVSDGINGYTYSLKTEKGQQHPELAMFQHIEIKNAGLTTEKGMRRLTGEYVPG</sequence>
<dbReference type="RefSeq" id="WP_178930788.1">
    <property type="nucleotide sequence ID" value="NZ_JACBAZ010000001.1"/>
</dbReference>
<dbReference type="EMBL" id="JACBAZ010000001">
    <property type="protein sequence ID" value="NWK54248.1"/>
    <property type="molecule type" value="Genomic_DNA"/>
</dbReference>